<dbReference type="RefSeq" id="WP_120011993.1">
    <property type="nucleotide sequence ID" value="NZ_QZWZ01000001.1"/>
</dbReference>
<protein>
    <submittedName>
        <fullName evidence="1">Lasso RiPP family leader peptide-containing protein</fullName>
    </submittedName>
</protein>
<accession>A0A3A5KZZ0</accession>
<sequence length="31" mass="3176">MTKKKYVAPVLRKAGRLSSVTAGNGSSGPTI</sequence>
<comment type="caution">
    <text evidence="1">The sequence shown here is derived from an EMBL/GenBank/DDBJ whole genome shotgun (WGS) entry which is preliminary data.</text>
</comment>
<evidence type="ECO:0000313" key="2">
    <source>
        <dbReference type="Proteomes" id="UP000272706"/>
    </source>
</evidence>
<proteinExistence type="predicted"/>
<dbReference type="AlphaFoldDB" id="A0A3A5KZZ0"/>
<dbReference type="EMBL" id="QZWZ01000001">
    <property type="protein sequence ID" value="RJT42650.1"/>
    <property type="molecule type" value="Genomic_DNA"/>
</dbReference>
<evidence type="ECO:0000313" key="1">
    <source>
        <dbReference type="EMBL" id="RJT42650.1"/>
    </source>
</evidence>
<keyword evidence="2" id="KW-1185">Reference proteome</keyword>
<reference evidence="1 2" key="1">
    <citation type="submission" date="2018-09" db="EMBL/GenBank/DDBJ databases">
        <title>Mesorhizobium carmichaelinearum sp. nov. isolated from Carmichaelinea spp. root nodules in New Zealand.</title>
        <authorList>
            <person name="De Meyer S.E."/>
        </authorList>
    </citation>
    <scope>NUCLEOTIDE SEQUENCE [LARGE SCALE GENOMIC DNA]</scope>
    <source>
        <strain evidence="1 2">ICMP19557</strain>
    </source>
</reference>
<dbReference type="OrthoDB" id="1352282at28211"/>
<dbReference type="Proteomes" id="UP000272706">
    <property type="component" value="Unassembled WGS sequence"/>
</dbReference>
<name>A0A3A5KZZ0_9HYPH</name>
<gene>
    <name evidence="1" type="ORF">D3227_02000</name>
</gene>
<dbReference type="NCBIfam" id="NF033521">
    <property type="entry name" value="lasso_leader_L3"/>
    <property type="match status" value="1"/>
</dbReference>
<organism evidence="1 2">
    <name type="scientific">Mesorhizobium waimense</name>
    <dbReference type="NCBI Taxonomy" id="1300307"/>
    <lineage>
        <taxon>Bacteria</taxon>
        <taxon>Pseudomonadati</taxon>
        <taxon>Pseudomonadota</taxon>
        <taxon>Alphaproteobacteria</taxon>
        <taxon>Hyphomicrobiales</taxon>
        <taxon>Phyllobacteriaceae</taxon>
        <taxon>Mesorhizobium</taxon>
    </lineage>
</organism>